<evidence type="ECO:0000256" key="1">
    <source>
        <dbReference type="ARBA" id="ARBA00008857"/>
    </source>
</evidence>
<gene>
    <name evidence="5" type="ORF">UFOVP1004_49</name>
</gene>
<reference evidence="5" key="1">
    <citation type="submission" date="2020-05" db="EMBL/GenBank/DDBJ databases">
        <authorList>
            <person name="Chiriac C."/>
            <person name="Salcher M."/>
            <person name="Ghai R."/>
            <person name="Kavagutti S V."/>
        </authorList>
    </citation>
    <scope>NUCLEOTIDE SEQUENCE</scope>
</reference>
<dbReference type="InterPro" id="IPR011010">
    <property type="entry name" value="DNA_brk_join_enz"/>
</dbReference>
<evidence type="ECO:0000313" key="5">
    <source>
        <dbReference type="EMBL" id="CAB4178015.1"/>
    </source>
</evidence>
<dbReference type="PROSITE" id="PS51898">
    <property type="entry name" value="TYR_RECOMBINASE"/>
    <property type="match status" value="1"/>
</dbReference>
<feature type="domain" description="Tyr recombinase" evidence="4">
    <location>
        <begin position="182"/>
        <end position="333"/>
    </location>
</feature>
<feature type="region of interest" description="Disordered" evidence="3">
    <location>
        <begin position="1"/>
        <end position="20"/>
    </location>
</feature>
<comment type="similarity">
    <text evidence="1">Belongs to the 'phage' integrase family.</text>
</comment>
<evidence type="ECO:0000259" key="4">
    <source>
        <dbReference type="PROSITE" id="PS51898"/>
    </source>
</evidence>
<dbReference type="GO" id="GO:0015074">
    <property type="term" value="P:DNA integration"/>
    <property type="evidence" value="ECO:0007669"/>
    <property type="project" value="InterPro"/>
</dbReference>
<name>A0A6J5Q9P0_9CAUD</name>
<dbReference type="InterPro" id="IPR013762">
    <property type="entry name" value="Integrase-like_cat_sf"/>
</dbReference>
<organism evidence="5">
    <name type="scientific">uncultured Caudovirales phage</name>
    <dbReference type="NCBI Taxonomy" id="2100421"/>
    <lineage>
        <taxon>Viruses</taxon>
        <taxon>Duplodnaviria</taxon>
        <taxon>Heunggongvirae</taxon>
        <taxon>Uroviricota</taxon>
        <taxon>Caudoviricetes</taxon>
        <taxon>Peduoviridae</taxon>
        <taxon>Maltschvirus</taxon>
        <taxon>Maltschvirus maltsch</taxon>
    </lineage>
</organism>
<evidence type="ECO:0000256" key="3">
    <source>
        <dbReference type="SAM" id="MobiDB-lite"/>
    </source>
</evidence>
<keyword evidence="2" id="KW-0233">DNA recombination</keyword>
<dbReference type="SUPFAM" id="SSF56349">
    <property type="entry name" value="DNA breaking-rejoining enzymes"/>
    <property type="match status" value="1"/>
</dbReference>
<accession>A0A6J5Q9P0</accession>
<dbReference type="EMBL" id="LR796964">
    <property type="protein sequence ID" value="CAB4178015.1"/>
    <property type="molecule type" value="Genomic_DNA"/>
</dbReference>
<dbReference type="GO" id="GO:0006310">
    <property type="term" value="P:DNA recombination"/>
    <property type="evidence" value="ECO:0007669"/>
    <property type="project" value="UniProtKB-KW"/>
</dbReference>
<proteinExistence type="inferred from homology"/>
<dbReference type="GO" id="GO:0003677">
    <property type="term" value="F:DNA binding"/>
    <property type="evidence" value="ECO:0007669"/>
    <property type="project" value="InterPro"/>
</dbReference>
<dbReference type="Gene3D" id="1.10.443.10">
    <property type="entry name" value="Intergrase catalytic core"/>
    <property type="match status" value="1"/>
</dbReference>
<protein>
    <submittedName>
        <fullName evidence="5">XerC Integrase</fullName>
    </submittedName>
</protein>
<sequence>MRQPIRPAKPSKPHKDYPLSAHANGQWCKKVRGKIHYFGRWDDPQAALLLWLREKDYLLSGVAPPGSGVKMVDVLNTVLEDRRLSVEAGDITRSHWNALRNMAAAIIGFLGKDSPAELLPQDWSRMRSHWAATLKPSSVAKWVANVRGMMTYAHGMEYIPAPKFGPAFVRPTQRSIREAASTRDRVVTREQYAAMLANADGLQRCCLLLALNLAYGQHDLATLTPDMVSPEGIVKHPRPKTGVRRWGALWPESLVMLGELFRRRVSENAIRWALDKSMVDGHTPYDLRHTFATVADQSTDSRAVDCVMGHSGGIVREGYQHGIDPARLRAVSEFVRSRML</sequence>
<dbReference type="InterPro" id="IPR002104">
    <property type="entry name" value="Integrase_catalytic"/>
</dbReference>
<evidence type="ECO:0000256" key="2">
    <source>
        <dbReference type="ARBA" id="ARBA00023172"/>
    </source>
</evidence>